<dbReference type="EMBL" id="JACHGB010000004">
    <property type="protein sequence ID" value="MBB5272383.1"/>
    <property type="molecule type" value="Genomic_DNA"/>
</dbReference>
<dbReference type="InterPro" id="IPR001890">
    <property type="entry name" value="RNA-binding_CRM"/>
</dbReference>
<gene>
    <name evidence="5" type="ORF">HNQ70_002397</name>
</gene>
<dbReference type="InterPro" id="IPR051925">
    <property type="entry name" value="RNA-binding_domain"/>
</dbReference>
<comment type="caution">
    <text evidence="5">The sequence shown here is derived from an EMBL/GenBank/DDBJ whole genome shotgun (WGS) entry which is preliminary data.</text>
</comment>
<evidence type="ECO:0000256" key="3">
    <source>
        <dbReference type="SAM" id="MobiDB-lite"/>
    </source>
</evidence>
<dbReference type="PANTHER" id="PTHR40065">
    <property type="entry name" value="RNA-BINDING PROTEIN YHBY"/>
    <property type="match status" value="1"/>
</dbReference>
<dbReference type="PROSITE" id="PS51295">
    <property type="entry name" value="CRM"/>
    <property type="match status" value="1"/>
</dbReference>
<evidence type="ECO:0000259" key="4">
    <source>
        <dbReference type="PROSITE" id="PS51295"/>
    </source>
</evidence>
<accession>A0A7W8M916</accession>
<protein>
    <submittedName>
        <fullName evidence="5">RNA-binding protein</fullName>
    </submittedName>
</protein>
<dbReference type="SMART" id="SM01103">
    <property type="entry name" value="CRS1_YhbY"/>
    <property type="match status" value="1"/>
</dbReference>
<feature type="domain" description="CRM" evidence="4">
    <location>
        <begin position="11"/>
        <end position="107"/>
    </location>
</feature>
<feature type="region of interest" description="Disordered" evidence="3">
    <location>
        <begin position="100"/>
        <end position="211"/>
    </location>
</feature>
<dbReference type="AlphaFoldDB" id="A0A7W8M916"/>
<keyword evidence="1 2" id="KW-0694">RNA-binding</keyword>
<evidence type="ECO:0000313" key="5">
    <source>
        <dbReference type="EMBL" id="MBB5272383.1"/>
    </source>
</evidence>
<reference evidence="5 6" key="1">
    <citation type="submission" date="2020-08" db="EMBL/GenBank/DDBJ databases">
        <title>Genomic Encyclopedia of Type Strains, Phase IV (KMG-IV): sequencing the most valuable type-strain genomes for metagenomic binning, comparative biology and taxonomic classification.</title>
        <authorList>
            <person name="Goeker M."/>
        </authorList>
    </citation>
    <scope>NUCLEOTIDE SEQUENCE [LARGE SCALE GENOMIC DNA]</scope>
    <source>
        <strain evidence="5 6">DSM 29781</strain>
    </source>
</reference>
<keyword evidence="6" id="KW-1185">Reference proteome</keyword>
<dbReference type="InterPro" id="IPR035920">
    <property type="entry name" value="YhbY-like_sf"/>
</dbReference>
<sequence length="211" mass="22446">MQSTESPELAPVLTPTERKELRARAHHLDPVILIGEAGLTEAVLMEARRAIEVHELIKIRVFGDDRELRQSIMTQLCESLACAPVQMIGKLLVVYRPKPAEAQSRPRGPHVPKKAAAIGKTSAPSRGSRRPAAVKPAAEATPRAKVWGIEATGRPTTHASREDPRGSRAGRPLANRGGGLSAPRGPASRGGRGPGAQGPSRTQGKSGGRKR</sequence>
<dbReference type="Pfam" id="PF01985">
    <property type="entry name" value="CRS1_YhbY"/>
    <property type="match status" value="1"/>
</dbReference>
<dbReference type="PANTHER" id="PTHR40065:SF3">
    <property type="entry name" value="RNA-BINDING PROTEIN YHBY"/>
    <property type="match status" value="1"/>
</dbReference>
<evidence type="ECO:0000256" key="2">
    <source>
        <dbReference type="PROSITE-ProRule" id="PRU00626"/>
    </source>
</evidence>
<dbReference type="GO" id="GO:0003723">
    <property type="term" value="F:RNA binding"/>
    <property type="evidence" value="ECO:0007669"/>
    <property type="project" value="UniProtKB-UniRule"/>
</dbReference>
<evidence type="ECO:0000313" key="6">
    <source>
        <dbReference type="Proteomes" id="UP000532440"/>
    </source>
</evidence>
<organism evidence="5 6">
    <name type="scientific">Quisquiliibacterium transsilvanicum</name>
    <dbReference type="NCBI Taxonomy" id="1549638"/>
    <lineage>
        <taxon>Bacteria</taxon>
        <taxon>Pseudomonadati</taxon>
        <taxon>Pseudomonadota</taxon>
        <taxon>Betaproteobacteria</taxon>
        <taxon>Burkholderiales</taxon>
        <taxon>Burkholderiaceae</taxon>
        <taxon>Quisquiliibacterium</taxon>
    </lineage>
</organism>
<dbReference type="RefSeq" id="WP_183967746.1">
    <property type="nucleotide sequence ID" value="NZ_BAABEW010000025.1"/>
</dbReference>
<evidence type="ECO:0000256" key="1">
    <source>
        <dbReference type="ARBA" id="ARBA00022884"/>
    </source>
</evidence>
<dbReference type="Gene3D" id="3.30.110.60">
    <property type="entry name" value="YhbY-like"/>
    <property type="match status" value="1"/>
</dbReference>
<proteinExistence type="predicted"/>
<name>A0A7W8M916_9BURK</name>
<dbReference type="Proteomes" id="UP000532440">
    <property type="component" value="Unassembled WGS sequence"/>
</dbReference>
<dbReference type="SUPFAM" id="SSF75471">
    <property type="entry name" value="YhbY-like"/>
    <property type="match status" value="1"/>
</dbReference>